<dbReference type="SMART" id="SM00116">
    <property type="entry name" value="CBS"/>
    <property type="match status" value="2"/>
</dbReference>
<evidence type="ECO:0000313" key="4">
    <source>
        <dbReference type="EMBL" id="QEK79488.1"/>
    </source>
</evidence>
<dbReference type="Proteomes" id="UP000324354">
    <property type="component" value="Chromosome"/>
</dbReference>
<sequence length="174" mass="20150">MKNRKISRIMSKRKLIMLARKEELSHNLRYISKVPVSLVMDRDFLKVKPETPLFELIAMFNVEETSAVVVDDENRLVGFITMKDILHYFMPPRRYSIVGIGLLKKYGLTRASRVEDIMVKKPITIKIDDNLGNAIKLMVETGKHHLPVIDEERKVHGILEVKDIIRLIKIVSSE</sequence>
<protein>
    <submittedName>
        <fullName evidence="4">CBS domain-containing protein</fullName>
    </submittedName>
</protein>
<dbReference type="PROSITE" id="PS51371">
    <property type="entry name" value="CBS"/>
    <property type="match status" value="2"/>
</dbReference>
<dbReference type="InterPro" id="IPR000644">
    <property type="entry name" value="CBS_dom"/>
</dbReference>
<evidence type="ECO:0000259" key="3">
    <source>
        <dbReference type="PROSITE" id="PS51371"/>
    </source>
</evidence>
<evidence type="ECO:0000256" key="1">
    <source>
        <dbReference type="ARBA" id="ARBA00023122"/>
    </source>
</evidence>
<gene>
    <name evidence="4" type="ORF">PFDSM3638_09510</name>
</gene>
<keyword evidence="1 2" id="KW-0129">CBS domain</keyword>
<dbReference type="InterPro" id="IPR051257">
    <property type="entry name" value="Diverse_CBS-Domain"/>
</dbReference>
<dbReference type="PANTHER" id="PTHR43080">
    <property type="entry name" value="CBS DOMAIN-CONTAINING PROTEIN CBSX3, MITOCHONDRIAL"/>
    <property type="match status" value="1"/>
</dbReference>
<dbReference type="AlphaFoldDB" id="A0A5C0XT60"/>
<accession>A0A5C0XT60</accession>
<name>A0A5C0XT60_PYRFU</name>
<dbReference type="RefSeq" id="WP_011013030.1">
    <property type="nucleotide sequence ID" value="NC_003413.1"/>
</dbReference>
<feature type="domain" description="CBS" evidence="3">
    <location>
        <begin position="118"/>
        <end position="174"/>
    </location>
</feature>
<dbReference type="GeneID" id="13301289"/>
<evidence type="ECO:0000256" key="2">
    <source>
        <dbReference type="PROSITE-ProRule" id="PRU00703"/>
    </source>
</evidence>
<dbReference type="Gene3D" id="3.10.580.10">
    <property type="entry name" value="CBS-domain"/>
    <property type="match status" value="2"/>
</dbReference>
<feature type="domain" description="CBS" evidence="3">
    <location>
        <begin position="40"/>
        <end position="96"/>
    </location>
</feature>
<organism evidence="4 5">
    <name type="scientific">Pyrococcus furiosus (strain ATCC 43587 / DSM 3638 / JCM 8422 / Vc1)</name>
    <dbReference type="NCBI Taxonomy" id="186497"/>
    <lineage>
        <taxon>Archaea</taxon>
        <taxon>Methanobacteriati</taxon>
        <taxon>Methanobacteriota</taxon>
        <taxon>Thermococci</taxon>
        <taxon>Thermococcales</taxon>
        <taxon>Thermococcaceae</taxon>
        <taxon>Pyrococcus</taxon>
    </lineage>
</organism>
<dbReference type="PANTHER" id="PTHR43080:SF2">
    <property type="entry name" value="CBS DOMAIN-CONTAINING PROTEIN"/>
    <property type="match status" value="1"/>
</dbReference>
<dbReference type="Pfam" id="PF00571">
    <property type="entry name" value="CBS"/>
    <property type="match status" value="2"/>
</dbReference>
<dbReference type="SUPFAM" id="SSF54631">
    <property type="entry name" value="CBS-domain pair"/>
    <property type="match status" value="1"/>
</dbReference>
<dbReference type="OrthoDB" id="8919at2157"/>
<dbReference type="EMBL" id="CP023154">
    <property type="protein sequence ID" value="QEK79488.1"/>
    <property type="molecule type" value="Genomic_DNA"/>
</dbReference>
<proteinExistence type="predicted"/>
<dbReference type="GeneID" id="41713711"/>
<reference evidence="4 5" key="1">
    <citation type="submission" date="2017-08" db="EMBL/GenBank/DDBJ databases">
        <title>Resequencing and Reannotation of the genome of Pyrococcus furiosus type strain DSM3638.</title>
        <authorList>
            <person name="Reichelt R.M."/>
            <person name="Bunk B."/>
        </authorList>
    </citation>
    <scope>NUCLEOTIDE SEQUENCE [LARGE SCALE GENOMIC DNA]</scope>
    <source>
        <strain evidence="4 5">DSM 3638</strain>
    </source>
</reference>
<evidence type="ECO:0000313" key="5">
    <source>
        <dbReference type="Proteomes" id="UP000324354"/>
    </source>
</evidence>
<dbReference type="InterPro" id="IPR046342">
    <property type="entry name" value="CBS_dom_sf"/>
</dbReference>